<dbReference type="PANTHER" id="PTHR45661">
    <property type="entry name" value="SURFACE ANTIGEN"/>
    <property type="match status" value="1"/>
</dbReference>
<comment type="caution">
    <text evidence="1">The sequence shown here is derived from an EMBL/GenBank/DDBJ whole genome shotgun (WGS) entry which is preliminary data.</text>
</comment>
<dbReference type="EMBL" id="JAPFFF010000006">
    <property type="protein sequence ID" value="KAK8887500.1"/>
    <property type="molecule type" value="Genomic_DNA"/>
</dbReference>
<dbReference type="InterPro" id="IPR053139">
    <property type="entry name" value="Surface_bspA-like"/>
</dbReference>
<dbReference type="Gene3D" id="3.80.10.10">
    <property type="entry name" value="Ribonuclease Inhibitor"/>
    <property type="match status" value="19"/>
</dbReference>
<dbReference type="Pfam" id="PF13306">
    <property type="entry name" value="LRR_5"/>
    <property type="match status" value="9"/>
</dbReference>
<evidence type="ECO:0008006" key="3">
    <source>
        <dbReference type="Google" id="ProtNLM"/>
    </source>
</evidence>
<protein>
    <recommendedName>
        <fullName evidence="3">Surface antigen BspA-like protein</fullName>
    </recommendedName>
</protein>
<dbReference type="InterPro" id="IPR026906">
    <property type="entry name" value="LRR_5"/>
</dbReference>
<sequence length="2234" mass="246510">MKKTNNSIGNSFEISIKPLSQNKKFFVFRNKKYPINFNLFKINSQYFYRYQKQYENIELIDIFQGDEKEKFNDISDTAISNFIFLCQNETCKIENSDLFYIEYLAHKFEVTALIEIINNIISKNPTEFIFDRIIFKIQHSCLQNCQTDYNSNFSDEDAKIIASDLIEYIKDDRIFNFPISILYQILSEYAILNHNQPKSYDSNISITQANENNINENNNYTLKIDNLSQIIDFLFKCLDKFGKDASILFSLIDFNKYRKEVIKKLSYKYPNTFDFNLIGTKLLKFALEMDHENSQITQKRSIIVLEITNSFEIPLNFMKRQSQISREKKQKEQNNDLNIKCEESCIHNENPVSSFDFSFALIIEVPNNETNDEEDQVLLNFPKGIKRIDDYEFANDQTITEIIIPSSVKLIGDFAFSGCSLLKKAIIPISVQLIGFNAFNGCPKLKEITMNPYVTNFESDSFSDCNSFNHLVISSSVSTINEFNYNRFGKLTTLTIPPSVITIANFAFNNFLSLEKITIPPSVRCIPKYSFKGCLNLKEITIDPYKTEFEKDTFSGCSLLKHLIIGSSATIIKQFDFNSFGKLTNITVPESAIMVGVKSFNGCSTLVDVHIPSSIKNFGESSFAGCSSLKQISIPSASTAIKKSTFEGCSSLTTIVIPSSTKIIEKSAFEGCISLTEITIPSSVQIIETNAFQGLRTLKINGDIQNLPNNSFKNCSSLTQVVFNTDQLKSIGISAFEGCSSLPRIILPESVQIIENLVFKGCSALFQMTIPPTVNTIKSSTFEECSSLREITLPSSIQTIERNAFQGIRMLVVYSEIQNLPSYSFFNCTSLINIIFNANKLETIGSSAFEGCTSLTEISLPSSIKTIEDNAFKGVKSLTINGDIQFIPSDSFRNCFSLTTVILNTSTLEEIKSSAFEGCISLQNISIPSSIQKIEADAFKGINNLTISGNIQKIPSNSFKNCSTLKSIVFNSNGLNTIGSSAFEGCSSLVEITFPSTIQTIESGAFLGIKILTINGDIQDLPNNSFLNCSSLTKITIISNTITSIGSSAFEGCSSLKEISLDAQNLMSIGSSAFNKCSNLIEITIPSSIQIIGENAFQGIKVLTINSDIEYLPSNSFKNCVSLEKIILNTDKLCSIKSSTFEGCSSLSEITIPSTVQSIDKDAFLGVKSLKINSNIQSIPNNAFANCSSLEKIFFNTQELTSIGLSTFQDCSSLKEITIPSLVHTIENNAFLGVRILTINSDIEHIPNFSFRNCSSLTKLTLNTEKLNSIGLSAFEGCTSLTQIILPDTVSSFESSIFKSCSSLIEISIPSSLSNIPESTFENCSSLQTITIPSSIQTIEKFAFKGCSSLLQILILSSLTSFSESIFEGCSSLKEITIPSSVQTIEKSVFKGCSSLTFISIPSSICTIDESTFEGCSSLIEIFLPSSVNTVNENAFLGIKSLTIDGDISYIPDNSFKNCSTLTHIIFKSDKLTNFGSSVFEGCSSLTEITFPSSVQSFGYNCFLGVTSLTIYSDIKCIPNGTFRNCTSLLSVTIYDNYLNSIEFDAFERCSSLKEIKFIPNNLTTIGSSAFEECSSLIEFPIPTSIHSIQSSSFKNCSSLTQIEIPSSIDTIKSSTFEGCSSLKQITIPNAIKTIEKNAFLGIVELTVYGDLQKLPDNSFQECSYLEKIVFNTDLLTSISPSAFKGCLLLREITLPSSLNSIDNTAFQGVVSLEIKGDIQLIPSYSFSNCTSLIQVILNTPQLKSIESYAFEGCSSLEKITIPSSVQTIKRHAFLGVKSLTINGSIEHLPDESFQDCSSLTKIIFNTDNLTSIGKLAFYGCTLLEEIAFPQSIKNIDSSAFKGFEKLIINGNIEHIPNNSFENNSSLKNITFETDNLISIGASAFKGCTSLTNISLSNSIQKIHENAFMNITSLTINGSVECIPSNSFKNCVSLTNVKILGKKLTSIGSSAFEGCILLTEIILPSSIKEIEENAFLGIKTLTIKGEIDNIPNNSFKNCSTLTEIRIVANKLTTIGSSAFEGCNSLTRIILPNSIQTIKENAFNGISTLTLGGEFAIIPNNSFKNCLSLTRVYLELDRLKSIGSSAFEGCVSLNDLTLPSSVETIEENAFLGIKEISIYCCMNNLPNNSFKNCTSLIKIVFCGNYINSIGSSSFEGCSSLSEITLPSSIQTINENAFQGIQNLTINSDIQYLPNCSFKNCSTIKKIILNKTPTKTVYNFYRENKSFYLYGIPSFY</sequence>
<gene>
    <name evidence="1" type="ORF">M9Y10_038548</name>
</gene>
<name>A0ABR2K8S5_9EUKA</name>
<dbReference type="SUPFAM" id="SSF52058">
    <property type="entry name" value="L domain-like"/>
    <property type="match status" value="9"/>
</dbReference>
<dbReference type="InterPro" id="IPR032675">
    <property type="entry name" value="LRR_dom_sf"/>
</dbReference>
<evidence type="ECO:0000313" key="2">
    <source>
        <dbReference type="Proteomes" id="UP001470230"/>
    </source>
</evidence>
<evidence type="ECO:0000313" key="1">
    <source>
        <dbReference type="EMBL" id="KAK8887500.1"/>
    </source>
</evidence>
<keyword evidence="2" id="KW-1185">Reference proteome</keyword>
<proteinExistence type="predicted"/>
<accession>A0ABR2K8S5</accession>
<organism evidence="1 2">
    <name type="scientific">Tritrichomonas musculus</name>
    <dbReference type="NCBI Taxonomy" id="1915356"/>
    <lineage>
        <taxon>Eukaryota</taxon>
        <taxon>Metamonada</taxon>
        <taxon>Parabasalia</taxon>
        <taxon>Tritrichomonadida</taxon>
        <taxon>Tritrichomonadidae</taxon>
        <taxon>Tritrichomonas</taxon>
    </lineage>
</organism>
<dbReference type="Proteomes" id="UP001470230">
    <property type="component" value="Unassembled WGS sequence"/>
</dbReference>
<dbReference type="PANTHER" id="PTHR45661:SF3">
    <property type="entry name" value="IG-LIKE DOMAIN-CONTAINING PROTEIN"/>
    <property type="match status" value="1"/>
</dbReference>
<reference evidence="1 2" key="1">
    <citation type="submission" date="2024-04" db="EMBL/GenBank/DDBJ databases">
        <title>Tritrichomonas musculus Genome.</title>
        <authorList>
            <person name="Alves-Ferreira E."/>
            <person name="Grigg M."/>
            <person name="Lorenzi H."/>
            <person name="Galac M."/>
        </authorList>
    </citation>
    <scope>NUCLEOTIDE SEQUENCE [LARGE SCALE GENOMIC DNA]</scope>
    <source>
        <strain evidence="1 2">EAF2021</strain>
    </source>
</reference>